<proteinExistence type="predicted"/>
<reference evidence="2 3" key="1">
    <citation type="submission" date="2016-11" db="EMBL/GenBank/DDBJ databases">
        <authorList>
            <person name="Kadnikov V."/>
            <person name="Nazina T."/>
        </authorList>
    </citation>
    <scope>NUCLEOTIDE SEQUENCE [LARGE SCALE GENOMIC DNA]</scope>
    <source>
        <strain evidence="2 3">1017</strain>
    </source>
</reference>
<feature type="region of interest" description="Disordered" evidence="1">
    <location>
        <begin position="1"/>
        <end position="31"/>
    </location>
</feature>
<evidence type="ECO:0000313" key="3">
    <source>
        <dbReference type="Proteomes" id="UP000186030"/>
    </source>
</evidence>
<reference evidence="3" key="2">
    <citation type="submission" date="2017-01" db="EMBL/GenBank/DDBJ databases">
        <title>Genome sequencing and annotation of Geobacillus sp. 1017, a Hydrocarbon-Oxidizing Thermophilic Bacterium Isolated from a Heavy Oil Reservoir (China).</title>
        <authorList>
            <person name="Kadnikov V.V."/>
            <person name="Mardanov A.V."/>
            <person name="Poltaraus A.B."/>
            <person name="Sokolova D.S."/>
            <person name="Semenova E.M."/>
            <person name="Ravin N.V."/>
            <person name="Tourova T.P."/>
            <person name="Nazina T.N."/>
        </authorList>
    </citation>
    <scope>NUCLEOTIDE SEQUENCE [LARGE SCALE GENOMIC DNA]</scope>
    <source>
        <strain evidence="3">1017</strain>
    </source>
</reference>
<protein>
    <submittedName>
        <fullName evidence="2">Uncharacterized protein</fullName>
    </submittedName>
</protein>
<feature type="compositionally biased region" description="Basic and acidic residues" evidence="1">
    <location>
        <begin position="1"/>
        <end position="19"/>
    </location>
</feature>
<sequence>MMNEKPSRRSGFPERRETARAAPRKQPTIWKVQHFVLQPADGVQKKKPPL</sequence>
<evidence type="ECO:0000256" key="1">
    <source>
        <dbReference type="SAM" id="MobiDB-lite"/>
    </source>
</evidence>
<dbReference type="AlphaFoldDB" id="A0A1Q5STQ6"/>
<comment type="caution">
    <text evidence="2">The sequence shown here is derived from an EMBL/GenBank/DDBJ whole genome shotgun (WGS) entry which is preliminary data.</text>
</comment>
<dbReference type="Proteomes" id="UP000186030">
    <property type="component" value="Unassembled WGS sequence"/>
</dbReference>
<accession>A0A1Q5STQ6</accession>
<name>A0A1Q5STQ6_9BACL</name>
<gene>
    <name evidence="2" type="ORF">BRO54_2824</name>
</gene>
<evidence type="ECO:0000313" key="2">
    <source>
        <dbReference type="EMBL" id="OKO91286.1"/>
    </source>
</evidence>
<organism evidence="2 3">
    <name type="scientific">Geobacillus proteiniphilus</name>
    <dbReference type="NCBI Taxonomy" id="860353"/>
    <lineage>
        <taxon>Bacteria</taxon>
        <taxon>Bacillati</taxon>
        <taxon>Bacillota</taxon>
        <taxon>Bacilli</taxon>
        <taxon>Bacillales</taxon>
        <taxon>Anoxybacillaceae</taxon>
        <taxon>Geobacillus</taxon>
    </lineage>
</organism>
<dbReference type="EMBL" id="MQMG01000040">
    <property type="protein sequence ID" value="OKO91286.1"/>
    <property type="molecule type" value="Genomic_DNA"/>
</dbReference>